<dbReference type="GO" id="GO:0030145">
    <property type="term" value="F:manganese ion binding"/>
    <property type="evidence" value="ECO:0007669"/>
    <property type="project" value="UniProtKB-UniRule"/>
</dbReference>
<accession>A0A7V8NQB2</accession>
<feature type="binding site" evidence="14">
    <location>
        <begin position="32"/>
        <end position="33"/>
    </location>
    <ligand>
        <name>D-ribulose 5-phosphate</name>
        <dbReference type="ChEBI" id="CHEBI:58121"/>
    </ligand>
</feature>
<dbReference type="Pfam" id="PF00925">
    <property type="entry name" value="GTP_cyclohydro2"/>
    <property type="match status" value="1"/>
</dbReference>
<comment type="cofactor">
    <cofactor evidence="2">
        <name>Mn(2+)</name>
        <dbReference type="ChEBI" id="CHEBI:29035"/>
    </cofactor>
</comment>
<evidence type="ECO:0000256" key="3">
    <source>
        <dbReference type="ARBA" id="ARBA00002284"/>
    </source>
</evidence>
<dbReference type="HAMAP" id="MF_00180">
    <property type="entry name" value="RibB"/>
    <property type="match status" value="1"/>
</dbReference>
<comment type="caution">
    <text evidence="16">The sequence shown here is derived from an EMBL/GenBank/DDBJ whole genome shotgun (WGS) entry which is preliminary data.</text>
</comment>
<dbReference type="PIRSF" id="PIRSF001259">
    <property type="entry name" value="RibA"/>
    <property type="match status" value="1"/>
</dbReference>
<comment type="cofactor">
    <cofactor evidence="14">
        <name>Mg(2+)</name>
        <dbReference type="ChEBI" id="CHEBI:18420"/>
    </cofactor>
    <cofactor evidence="14">
        <name>Mn(2+)</name>
        <dbReference type="ChEBI" id="CHEBI:29035"/>
    </cofactor>
    <text evidence="14">Binds 2 divalent metal cations per subunit. Magnesium or manganese.</text>
</comment>
<dbReference type="EC" id="4.1.99.12" evidence="7 14"/>
<dbReference type="InterPro" id="IPR032677">
    <property type="entry name" value="GTP_cyclohydro_II"/>
</dbReference>
<evidence type="ECO:0000259" key="15">
    <source>
        <dbReference type="Pfam" id="PF00925"/>
    </source>
</evidence>
<dbReference type="InterPro" id="IPR017945">
    <property type="entry name" value="DHBP_synth_RibB-like_a/b_dom"/>
</dbReference>
<feature type="binding site" evidence="14">
    <location>
        <position position="37"/>
    </location>
    <ligand>
        <name>D-ribulose 5-phosphate</name>
        <dbReference type="ChEBI" id="CHEBI:58121"/>
    </ligand>
</feature>
<comment type="similarity">
    <text evidence="5">In the N-terminal section; belongs to the DHBP synthase family.</text>
</comment>
<keyword evidence="11 14" id="KW-0460">Magnesium</keyword>
<evidence type="ECO:0000256" key="7">
    <source>
        <dbReference type="ARBA" id="ARBA00012153"/>
    </source>
</evidence>
<evidence type="ECO:0000256" key="1">
    <source>
        <dbReference type="ARBA" id="ARBA00000141"/>
    </source>
</evidence>
<dbReference type="SUPFAM" id="SSF55821">
    <property type="entry name" value="YrdC/RibB"/>
    <property type="match status" value="1"/>
</dbReference>
<dbReference type="NCBIfam" id="TIGR00506">
    <property type="entry name" value="ribB"/>
    <property type="match status" value="1"/>
</dbReference>
<evidence type="ECO:0000256" key="11">
    <source>
        <dbReference type="ARBA" id="ARBA00022842"/>
    </source>
</evidence>
<evidence type="ECO:0000256" key="10">
    <source>
        <dbReference type="ARBA" id="ARBA00022723"/>
    </source>
</evidence>
<dbReference type="GO" id="GO:0008686">
    <property type="term" value="F:3,4-dihydroxy-2-butanone-4-phosphate synthase activity"/>
    <property type="evidence" value="ECO:0007669"/>
    <property type="project" value="UniProtKB-UniRule"/>
</dbReference>
<dbReference type="EMBL" id="JACDQQ010001056">
    <property type="protein sequence ID" value="MBA0085496.1"/>
    <property type="molecule type" value="Genomic_DNA"/>
</dbReference>
<proteinExistence type="inferred from homology"/>
<keyword evidence="12 14" id="KW-0464">Manganese</keyword>
<comment type="pathway">
    <text evidence="4 14">Cofactor biosynthesis; riboflavin biosynthesis; 2-hydroxy-3-oxobutyl phosphate from D-ribulose 5-phosphate: step 1/1.</text>
</comment>
<dbReference type="InterPro" id="IPR000422">
    <property type="entry name" value="DHBP_synthase_RibB"/>
</dbReference>
<evidence type="ECO:0000256" key="5">
    <source>
        <dbReference type="ARBA" id="ARBA00005520"/>
    </source>
</evidence>
<keyword evidence="13 14" id="KW-0456">Lyase</keyword>
<keyword evidence="9 14" id="KW-0686">Riboflavin biosynthesis</keyword>
<evidence type="ECO:0000256" key="8">
    <source>
        <dbReference type="ARBA" id="ARBA00018836"/>
    </source>
</evidence>
<dbReference type="PANTHER" id="PTHR21327">
    <property type="entry name" value="GTP CYCLOHYDROLASE II-RELATED"/>
    <property type="match status" value="1"/>
</dbReference>
<comment type="caution">
    <text evidence="14">Lacks conserved residue(s) required for the propagation of feature annotation.</text>
</comment>
<evidence type="ECO:0000256" key="9">
    <source>
        <dbReference type="ARBA" id="ARBA00022619"/>
    </source>
</evidence>
<feature type="site" description="Essential for catalytic activity" evidence="14">
    <location>
        <position position="131"/>
    </location>
</feature>
<evidence type="ECO:0000256" key="6">
    <source>
        <dbReference type="ARBA" id="ARBA00008976"/>
    </source>
</evidence>
<dbReference type="GO" id="GO:0003935">
    <property type="term" value="F:GTP cyclohydrolase II activity"/>
    <property type="evidence" value="ECO:0007669"/>
    <property type="project" value="TreeGrafter"/>
</dbReference>
<keyword evidence="10 14" id="KW-0479">Metal-binding</keyword>
<dbReference type="Proteomes" id="UP000567293">
    <property type="component" value="Unassembled WGS sequence"/>
</dbReference>
<dbReference type="GO" id="GO:0009231">
    <property type="term" value="P:riboflavin biosynthetic process"/>
    <property type="evidence" value="ECO:0007669"/>
    <property type="project" value="UniProtKB-UniRule"/>
</dbReference>
<feature type="binding site" evidence="14">
    <location>
        <position position="33"/>
    </location>
    <ligand>
        <name>Mg(2+)</name>
        <dbReference type="ChEBI" id="CHEBI:18420"/>
        <label>1</label>
    </ligand>
</feature>
<dbReference type="GO" id="GO:0000287">
    <property type="term" value="F:magnesium ion binding"/>
    <property type="evidence" value="ECO:0007669"/>
    <property type="project" value="UniProtKB-UniRule"/>
</dbReference>
<dbReference type="Gene3D" id="3.90.870.10">
    <property type="entry name" value="DHBP synthase"/>
    <property type="match status" value="1"/>
</dbReference>
<evidence type="ECO:0000313" key="17">
    <source>
        <dbReference type="Proteomes" id="UP000567293"/>
    </source>
</evidence>
<protein>
    <recommendedName>
        <fullName evidence="8 14">3,4-dihydroxy-2-butanone 4-phosphate synthase</fullName>
        <shortName evidence="14">DHBP synthase</shortName>
        <ecNumber evidence="7 14">4.1.99.12</ecNumber>
    </recommendedName>
</protein>
<evidence type="ECO:0000256" key="12">
    <source>
        <dbReference type="ARBA" id="ARBA00023211"/>
    </source>
</evidence>
<keyword evidence="17" id="KW-1185">Reference proteome</keyword>
<evidence type="ECO:0000256" key="4">
    <source>
        <dbReference type="ARBA" id="ARBA00004904"/>
    </source>
</evidence>
<comment type="function">
    <text evidence="3 14">Catalyzes the conversion of D-ribulose 5-phosphate to formate and 3,4-dihydroxy-2-butanone 4-phosphate.</text>
</comment>
<dbReference type="Gene3D" id="3.40.50.10990">
    <property type="entry name" value="GTP cyclohydrolase II"/>
    <property type="match status" value="1"/>
</dbReference>
<dbReference type="Pfam" id="PF00926">
    <property type="entry name" value="DHBP_synthase"/>
    <property type="match status" value="1"/>
</dbReference>
<dbReference type="AlphaFoldDB" id="A0A7V8NQB2"/>
<dbReference type="FunFam" id="3.90.870.10:FF:000001">
    <property type="entry name" value="Riboflavin biosynthesis protein RibBA"/>
    <property type="match status" value="1"/>
</dbReference>
<comment type="similarity">
    <text evidence="6">In the C-terminal section; belongs to the GTP cyclohydrolase II family.</text>
</comment>
<dbReference type="PANTHER" id="PTHR21327:SF18">
    <property type="entry name" value="3,4-DIHYDROXY-2-BUTANONE 4-PHOSPHATE SYNTHASE"/>
    <property type="match status" value="1"/>
</dbReference>
<feature type="binding site" evidence="14">
    <location>
        <position position="33"/>
    </location>
    <ligand>
        <name>Mg(2+)</name>
        <dbReference type="ChEBI" id="CHEBI:18420"/>
        <label>2</label>
    </ligand>
</feature>
<feature type="binding site" evidence="14">
    <location>
        <begin position="145"/>
        <end position="149"/>
    </location>
    <ligand>
        <name>D-ribulose 5-phosphate</name>
        <dbReference type="ChEBI" id="CHEBI:58121"/>
    </ligand>
</feature>
<dbReference type="UniPathway" id="UPA00275">
    <property type="reaction ID" value="UER00399"/>
</dbReference>
<feature type="site" description="Essential for catalytic activity" evidence="14">
    <location>
        <position position="169"/>
    </location>
</feature>
<evidence type="ECO:0000256" key="13">
    <source>
        <dbReference type="ARBA" id="ARBA00023239"/>
    </source>
</evidence>
<comment type="catalytic activity">
    <reaction evidence="1 14">
        <text>D-ribulose 5-phosphate = (2S)-2-hydroxy-3-oxobutyl phosphate + formate + H(+)</text>
        <dbReference type="Rhea" id="RHEA:18457"/>
        <dbReference type="ChEBI" id="CHEBI:15378"/>
        <dbReference type="ChEBI" id="CHEBI:15740"/>
        <dbReference type="ChEBI" id="CHEBI:58121"/>
        <dbReference type="ChEBI" id="CHEBI:58830"/>
        <dbReference type="EC" id="4.1.99.12"/>
    </reaction>
</comment>
<comment type="subunit">
    <text evidence="14">Homodimer.</text>
</comment>
<comment type="similarity">
    <text evidence="14">Belongs to the DHBP synthase family.</text>
</comment>
<sequence>MTQSKSPFATVEEAVEEIRQGRMIVLVDDEDRENEGDLAIAAEKITPEAINFMAKYGRGLVCMPLTEDRCDELHLPLMSPINTSAHGTAFTEAVDARVGVSTGISASDRAVTILTAIDPKTKPQDLARPGHIFPLRARNGGVLVRAGQTEASVDLARIAGLYPAGVICEIMNEDGTMARVPQLIEFCKEHHIKMLTVADLIRYRMQHERYVRRVAEAILTTRFGAFKMIAYSSDVDHDQHIALVRGNLEGNPPALVRVHSHCLTGDVFASTTCDCRELVTLSLEAIAKENRGVFLYLHHTGRGFSVDSAEEPGTLPQIHFHRRGQLDREPARQRMVQHESGIGAQILIDLGLKDIRVLTNHPKKVVALEGYGITIADQVPLRIEAAKSHQVL</sequence>
<evidence type="ECO:0000256" key="2">
    <source>
        <dbReference type="ARBA" id="ARBA00001936"/>
    </source>
</evidence>
<organism evidence="16 17">
    <name type="scientific">Candidatus Acidiferrum panamense</name>
    <dbReference type="NCBI Taxonomy" id="2741543"/>
    <lineage>
        <taxon>Bacteria</taxon>
        <taxon>Pseudomonadati</taxon>
        <taxon>Acidobacteriota</taxon>
        <taxon>Terriglobia</taxon>
        <taxon>Candidatus Acidiferrales</taxon>
        <taxon>Candidatus Acidiferrum</taxon>
    </lineage>
</organism>
<evidence type="ECO:0000313" key="16">
    <source>
        <dbReference type="EMBL" id="MBA0085496.1"/>
    </source>
</evidence>
<dbReference type="GO" id="GO:0005829">
    <property type="term" value="C:cytosol"/>
    <property type="evidence" value="ECO:0007669"/>
    <property type="project" value="TreeGrafter"/>
</dbReference>
<reference evidence="16" key="1">
    <citation type="submission" date="2020-06" db="EMBL/GenBank/DDBJ databases">
        <title>Legume-microbial interactions unlock mineral nutrients during tropical forest succession.</title>
        <authorList>
            <person name="Epihov D.Z."/>
        </authorList>
    </citation>
    <scope>NUCLEOTIDE SEQUENCE [LARGE SCALE GENOMIC DNA]</scope>
    <source>
        <strain evidence="16">Pan2503</strain>
    </source>
</reference>
<dbReference type="SUPFAM" id="SSF142695">
    <property type="entry name" value="RibA-like"/>
    <property type="match status" value="1"/>
</dbReference>
<evidence type="ECO:0000256" key="14">
    <source>
        <dbReference type="HAMAP-Rule" id="MF_00180"/>
    </source>
</evidence>
<name>A0A7V8NQB2_9BACT</name>
<dbReference type="InterPro" id="IPR036144">
    <property type="entry name" value="RibA-like_sf"/>
</dbReference>
<gene>
    <name evidence="14 16" type="primary">ribB</name>
    <name evidence="16" type="ORF">HRJ53_10910</name>
</gene>
<feature type="domain" description="GTP cyclohydrolase II" evidence="15">
    <location>
        <begin position="213"/>
        <end position="380"/>
    </location>
</feature>